<evidence type="ECO:0000256" key="10">
    <source>
        <dbReference type="RuleBase" id="RU000577"/>
    </source>
</evidence>
<reference evidence="15 16" key="1">
    <citation type="submission" date="2020-10" db="EMBL/GenBank/DDBJ databases">
        <title>Wide distribution of Phycisphaera-like planctomycetes from WD2101 soil group in peatlands and genome analysis of the first cultivated representative.</title>
        <authorList>
            <person name="Dedysh S.N."/>
            <person name="Beletsky A.V."/>
            <person name="Ivanova A."/>
            <person name="Kulichevskaya I.S."/>
            <person name="Suzina N.E."/>
            <person name="Philippov D.A."/>
            <person name="Rakitin A.L."/>
            <person name="Mardanov A.V."/>
            <person name="Ravin N.V."/>
        </authorList>
    </citation>
    <scope>NUCLEOTIDE SEQUENCE [LARGE SCALE GENOMIC DNA]</scope>
    <source>
        <strain evidence="15 16">M1803</strain>
    </source>
</reference>
<proteinExistence type="inferred from homology"/>
<dbReference type="PROSITE" id="PS01008">
    <property type="entry name" value="DNAA"/>
    <property type="match status" value="1"/>
</dbReference>
<dbReference type="Gene3D" id="1.10.8.60">
    <property type="match status" value="1"/>
</dbReference>
<dbReference type="PANTHER" id="PTHR30050">
    <property type="entry name" value="CHROMOSOMAL REPLICATION INITIATOR PROTEIN DNAA"/>
    <property type="match status" value="1"/>
</dbReference>
<feature type="region of interest" description="Disordered" evidence="12">
    <location>
        <begin position="153"/>
        <end position="202"/>
    </location>
</feature>
<dbReference type="PRINTS" id="PR00051">
    <property type="entry name" value="DNAA"/>
</dbReference>
<dbReference type="Pfam" id="PF00308">
    <property type="entry name" value="Bac_DnaA"/>
    <property type="match status" value="1"/>
</dbReference>
<dbReference type="GO" id="GO:0006275">
    <property type="term" value="P:regulation of DNA replication"/>
    <property type="evidence" value="ECO:0007669"/>
    <property type="project" value="UniProtKB-UniRule"/>
</dbReference>
<dbReference type="InterPro" id="IPR038454">
    <property type="entry name" value="DnaA_N_sf"/>
</dbReference>
<dbReference type="PANTHER" id="PTHR30050:SF2">
    <property type="entry name" value="CHROMOSOMAL REPLICATION INITIATOR PROTEIN DNAA"/>
    <property type="match status" value="1"/>
</dbReference>
<keyword evidence="6 8" id="KW-0446">Lipid-binding</keyword>
<evidence type="ECO:0000256" key="5">
    <source>
        <dbReference type="ARBA" id="ARBA00022840"/>
    </source>
</evidence>
<evidence type="ECO:0000259" key="13">
    <source>
        <dbReference type="SMART" id="SM00382"/>
    </source>
</evidence>
<dbReference type="GO" id="GO:0006270">
    <property type="term" value="P:DNA replication initiation"/>
    <property type="evidence" value="ECO:0007669"/>
    <property type="project" value="UniProtKB-UniRule"/>
</dbReference>
<feature type="domain" description="AAA+ ATPase" evidence="13">
    <location>
        <begin position="231"/>
        <end position="364"/>
    </location>
</feature>
<dbReference type="Gene3D" id="3.30.300.180">
    <property type="match status" value="1"/>
</dbReference>
<accession>A0A7M2WYV0</accession>
<evidence type="ECO:0000313" key="16">
    <source>
        <dbReference type="Proteomes" id="UP000593765"/>
    </source>
</evidence>
<feature type="domain" description="Chromosomal replication initiator DnaA C-terminal" evidence="14">
    <location>
        <begin position="442"/>
        <end position="511"/>
    </location>
</feature>
<keyword evidence="16" id="KW-1185">Reference proteome</keyword>
<evidence type="ECO:0000256" key="12">
    <source>
        <dbReference type="SAM" id="MobiDB-lite"/>
    </source>
</evidence>
<dbReference type="SUPFAM" id="SSF48295">
    <property type="entry name" value="TrpR-like"/>
    <property type="match status" value="1"/>
</dbReference>
<comment type="caution">
    <text evidence="8">Lacks conserved residue(s) required for the propagation of feature annotation.</text>
</comment>
<comment type="subunit">
    <text evidence="8">Oligomerizes as a right-handed, spiral filament on DNA at oriC.</text>
</comment>
<dbReference type="InterPro" id="IPR027417">
    <property type="entry name" value="P-loop_NTPase"/>
</dbReference>
<dbReference type="CDD" id="cd06571">
    <property type="entry name" value="Bac_DnaA_C"/>
    <property type="match status" value="1"/>
</dbReference>
<dbReference type="SMART" id="SM00382">
    <property type="entry name" value="AAA"/>
    <property type="match status" value="1"/>
</dbReference>
<keyword evidence="7 8" id="KW-0238">DNA-binding</keyword>
<comment type="similarity">
    <text evidence="1 8 11">Belongs to the DnaA family.</text>
</comment>
<feature type="region of interest" description="Domain III, AAA+ region" evidence="8">
    <location>
        <begin position="198"/>
        <end position="414"/>
    </location>
</feature>
<dbReference type="GO" id="GO:0005737">
    <property type="term" value="C:cytoplasm"/>
    <property type="evidence" value="ECO:0007669"/>
    <property type="project" value="UniProtKB-SubCell"/>
</dbReference>
<keyword evidence="4 8" id="KW-0547">Nucleotide-binding</keyword>
<evidence type="ECO:0000256" key="11">
    <source>
        <dbReference type="RuleBase" id="RU004227"/>
    </source>
</evidence>
<feature type="binding site" evidence="8">
    <location>
        <position position="244"/>
    </location>
    <ligand>
        <name>ATP</name>
        <dbReference type="ChEBI" id="CHEBI:30616"/>
    </ligand>
</feature>
<keyword evidence="3 8" id="KW-0235">DNA replication</keyword>
<keyword evidence="5 8" id="KW-0067">ATP-binding</keyword>
<dbReference type="SUPFAM" id="SSF52540">
    <property type="entry name" value="P-loop containing nucleoside triphosphate hydrolases"/>
    <property type="match status" value="1"/>
</dbReference>
<evidence type="ECO:0000256" key="3">
    <source>
        <dbReference type="ARBA" id="ARBA00022705"/>
    </source>
</evidence>
<feature type="compositionally biased region" description="Low complexity" evidence="12">
    <location>
        <begin position="182"/>
        <end position="199"/>
    </location>
</feature>
<dbReference type="GO" id="GO:0008289">
    <property type="term" value="F:lipid binding"/>
    <property type="evidence" value="ECO:0007669"/>
    <property type="project" value="UniProtKB-KW"/>
</dbReference>
<feature type="binding site" evidence="8">
    <location>
        <position position="246"/>
    </location>
    <ligand>
        <name>ATP</name>
        <dbReference type="ChEBI" id="CHEBI:30616"/>
    </ligand>
</feature>
<dbReference type="InterPro" id="IPR010921">
    <property type="entry name" value="Trp_repressor/repl_initiator"/>
</dbReference>
<dbReference type="Gene3D" id="1.10.1750.10">
    <property type="match status" value="1"/>
</dbReference>
<dbReference type="InterPro" id="IPR018312">
    <property type="entry name" value="Chromosome_initiator_DnaA_CS"/>
</dbReference>
<evidence type="ECO:0000259" key="14">
    <source>
        <dbReference type="SMART" id="SM00760"/>
    </source>
</evidence>
<organism evidence="15 16">
    <name type="scientific">Humisphaera borealis</name>
    <dbReference type="NCBI Taxonomy" id="2807512"/>
    <lineage>
        <taxon>Bacteria</taxon>
        <taxon>Pseudomonadati</taxon>
        <taxon>Planctomycetota</taxon>
        <taxon>Phycisphaerae</taxon>
        <taxon>Tepidisphaerales</taxon>
        <taxon>Tepidisphaeraceae</taxon>
        <taxon>Humisphaera</taxon>
    </lineage>
</organism>
<comment type="domain">
    <text evidence="8">Domain I is involved in oligomerization and binding regulators, domain II is flexibile and of varying length in different bacteria, domain III forms the AAA+ region, while domain IV binds dsDNA.</text>
</comment>
<dbReference type="InterPro" id="IPR020591">
    <property type="entry name" value="Chromosome_initiator_DnaA-like"/>
</dbReference>
<dbReference type="GO" id="GO:0003688">
    <property type="term" value="F:DNA replication origin binding"/>
    <property type="evidence" value="ECO:0007669"/>
    <property type="project" value="UniProtKB-UniRule"/>
</dbReference>
<dbReference type="EMBL" id="CP063458">
    <property type="protein sequence ID" value="QOV90544.1"/>
    <property type="molecule type" value="Genomic_DNA"/>
</dbReference>
<dbReference type="InterPro" id="IPR013159">
    <property type="entry name" value="DnaA_C"/>
</dbReference>
<dbReference type="InterPro" id="IPR024633">
    <property type="entry name" value="DnaA_N_dom"/>
</dbReference>
<dbReference type="SMART" id="SM00760">
    <property type="entry name" value="Bac_DnaA_C"/>
    <property type="match status" value="1"/>
</dbReference>
<name>A0A7M2WYV0_9BACT</name>
<dbReference type="InterPro" id="IPR001957">
    <property type="entry name" value="Chromosome_initiator_DnaA"/>
</dbReference>
<dbReference type="RefSeq" id="WP_206293633.1">
    <property type="nucleotide sequence ID" value="NZ_CP063458.1"/>
</dbReference>
<dbReference type="GO" id="GO:0005524">
    <property type="term" value="F:ATP binding"/>
    <property type="evidence" value="ECO:0007669"/>
    <property type="project" value="UniProtKB-UniRule"/>
</dbReference>
<dbReference type="Pfam" id="PF08299">
    <property type="entry name" value="Bac_DnaA_C"/>
    <property type="match status" value="1"/>
</dbReference>
<gene>
    <name evidence="8 15" type="primary">dnaA</name>
    <name evidence="15" type="ORF">IPV69_04025</name>
</gene>
<evidence type="ECO:0000256" key="9">
    <source>
        <dbReference type="NCBIfam" id="TIGR00362"/>
    </source>
</evidence>
<sequence length="549" mass="60212">MSCVTVQDPQLVRLADAIAQRVGQQRFHVWFDNSTRLDLRQDGLEIAVPNDFISEWINKNFAAPIQEAAHEVLGTQLTLRFSVVPELFEVGDGDDGASSAGNGTPDAQMLQQASGVLKQGRRSFDVAAPIPVGQKTAGVARLRRDIAAVLPVNGQSRSAGGHPVPRPQPAASGNNGNGRNGTGAASTTGGPSPMPGSGPRLRHELTNYVVGVSNQLAFNAASHVAEFPGTQYNPLFIHGACGLGKTHLLQGLCRKFIECHPTKRWAYLTGEEFTNDYITSLRANKIDGFRRRMRDLDLLVIDDVHFLSGKTQTQVEFLHTFNAIEASGRQVVLASDEHPKMIAEFGESLINRFVSGMVVRVDPPNYQMRCDILRSLSLRSGVPLSEEVIGWVARRVTQNVRELEGSITRIMAHVNLTGCAADVATAQAALGDIDRQHAHPVKPENVLSSVCEYFGLEHKDLMSGRRQRTISLARSVAMFLVRKTAKLSFPEIGTRMGKRNHSTVISACRRIERAVERNERLAWTSSVGEREEEAMELVQRLEEHARAIG</sequence>
<dbReference type="Pfam" id="PF11638">
    <property type="entry name" value="DnaA_N"/>
    <property type="match status" value="1"/>
</dbReference>
<comment type="subcellular location">
    <subcellularLocation>
        <location evidence="8">Cytoplasm</location>
    </subcellularLocation>
</comment>
<evidence type="ECO:0000256" key="8">
    <source>
        <dbReference type="HAMAP-Rule" id="MF_00377"/>
    </source>
</evidence>
<dbReference type="Proteomes" id="UP000593765">
    <property type="component" value="Chromosome"/>
</dbReference>
<feature type="binding site" evidence="8">
    <location>
        <position position="242"/>
    </location>
    <ligand>
        <name>ATP</name>
        <dbReference type="ChEBI" id="CHEBI:30616"/>
    </ligand>
</feature>
<feature type="region of interest" description="Domain IV, binds dsDNA" evidence="8">
    <location>
        <begin position="415"/>
        <end position="549"/>
    </location>
</feature>
<evidence type="ECO:0000256" key="4">
    <source>
        <dbReference type="ARBA" id="ARBA00022741"/>
    </source>
</evidence>
<feature type="region of interest" description="Domain I, interacts with DnaA modulators" evidence="8">
    <location>
        <begin position="1"/>
        <end position="128"/>
    </location>
</feature>
<evidence type="ECO:0000256" key="6">
    <source>
        <dbReference type="ARBA" id="ARBA00023121"/>
    </source>
</evidence>
<dbReference type="InterPro" id="IPR013317">
    <property type="entry name" value="DnaA_dom"/>
</dbReference>
<keyword evidence="2 8" id="KW-0963">Cytoplasm</keyword>
<dbReference type="HAMAP" id="MF_00377">
    <property type="entry name" value="DnaA_bact"/>
    <property type="match status" value="1"/>
</dbReference>
<dbReference type="AlphaFoldDB" id="A0A7M2WYV0"/>
<dbReference type="KEGG" id="hbs:IPV69_04025"/>
<evidence type="ECO:0000256" key="2">
    <source>
        <dbReference type="ARBA" id="ARBA00022490"/>
    </source>
</evidence>
<dbReference type="Gene3D" id="3.40.50.300">
    <property type="entry name" value="P-loop containing nucleotide triphosphate hydrolases"/>
    <property type="match status" value="1"/>
</dbReference>
<comment type="function">
    <text evidence="8 10">Plays an essential role in the initiation and regulation of chromosomal replication. ATP-DnaA binds to the origin of replication (oriC) to initiate formation of the DNA replication initiation complex once per cell cycle. Binds the DnaA box (a 9 base pair repeat at the origin) and separates the double-stranded (ds)DNA. Forms a right-handed helical filament on oriC DNA; dsDNA binds to the exterior of the filament while single-stranded (ss)DNA is stabiized in the filament's interior. The ATP-DnaA-oriC complex binds and stabilizes one strand of the AT-rich DNA unwinding element (DUE), permitting loading of DNA polymerase. After initiation quickly degrades to an ADP-DnaA complex that is not apt for DNA replication. Binds acidic phospholipids.</text>
</comment>
<feature type="binding site" evidence="8">
    <location>
        <position position="245"/>
    </location>
    <ligand>
        <name>ATP</name>
        <dbReference type="ChEBI" id="CHEBI:30616"/>
    </ligand>
</feature>
<evidence type="ECO:0000313" key="15">
    <source>
        <dbReference type="EMBL" id="QOV90544.1"/>
    </source>
</evidence>
<dbReference type="CDD" id="cd00009">
    <property type="entry name" value="AAA"/>
    <property type="match status" value="1"/>
</dbReference>
<protein>
    <recommendedName>
        <fullName evidence="8 9">Chromosomal replication initiator protein DnaA</fullName>
    </recommendedName>
</protein>
<dbReference type="InterPro" id="IPR003593">
    <property type="entry name" value="AAA+_ATPase"/>
</dbReference>
<dbReference type="NCBIfam" id="TIGR00362">
    <property type="entry name" value="DnaA"/>
    <property type="match status" value="1"/>
</dbReference>
<evidence type="ECO:0000256" key="7">
    <source>
        <dbReference type="ARBA" id="ARBA00023125"/>
    </source>
</evidence>
<dbReference type="GO" id="GO:0005886">
    <property type="term" value="C:plasma membrane"/>
    <property type="evidence" value="ECO:0007669"/>
    <property type="project" value="TreeGrafter"/>
</dbReference>
<evidence type="ECO:0000256" key="1">
    <source>
        <dbReference type="ARBA" id="ARBA00006583"/>
    </source>
</evidence>